<dbReference type="Proteomes" id="UP000530032">
    <property type="component" value="Unassembled WGS sequence"/>
</dbReference>
<dbReference type="InterPro" id="IPR007527">
    <property type="entry name" value="Znf_SWIM"/>
</dbReference>
<dbReference type="Pfam" id="PF04434">
    <property type="entry name" value="SWIM"/>
    <property type="match status" value="1"/>
</dbReference>
<dbReference type="AlphaFoldDB" id="A0A843B8Z9"/>
<dbReference type="GO" id="GO:0008270">
    <property type="term" value="F:zinc ion binding"/>
    <property type="evidence" value="ECO:0007669"/>
    <property type="project" value="UniProtKB-KW"/>
</dbReference>
<keyword evidence="5" id="KW-1185">Reference proteome</keyword>
<reference evidence="4" key="1">
    <citation type="submission" date="2020-12" db="EMBL/GenBank/DDBJ databases">
        <title>Comamonas sp. nov., isolated from stream water.</title>
        <authorList>
            <person name="Park K.-H."/>
        </authorList>
    </citation>
    <scope>NUCLEOTIDE SEQUENCE</scope>
    <source>
        <strain evidence="4">EJ-4</strain>
    </source>
</reference>
<evidence type="ECO:0000259" key="3">
    <source>
        <dbReference type="PROSITE" id="PS50966"/>
    </source>
</evidence>
<keyword evidence="1" id="KW-0479">Metal-binding</keyword>
<proteinExistence type="predicted"/>
<dbReference type="PROSITE" id="PS50966">
    <property type="entry name" value="ZF_SWIM"/>
    <property type="match status" value="1"/>
</dbReference>
<gene>
    <name evidence="4" type="ORF">HF327_016700</name>
</gene>
<evidence type="ECO:0000313" key="4">
    <source>
        <dbReference type="EMBL" id="MBI1626135.1"/>
    </source>
</evidence>
<feature type="region of interest" description="Disordered" evidence="2">
    <location>
        <begin position="1"/>
        <end position="21"/>
    </location>
</feature>
<feature type="domain" description="SWIM-type" evidence="3">
    <location>
        <begin position="44"/>
        <end position="77"/>
    </location>
</feature>
<evidence type="ECO:0000313" key="5">
    <source>
        <dbReference type="Proteomes" id="UP000530032"/>
    </source>
</evidence>
<evidence type="ECO:0000256" key="1">
    <source>
        <dbReference type="PROSITE-ProRule" id="PRU00325"/>
    </source>
</evidence>
<protein>
    <submittedName>
        <fullName evidence="4">SWIM zinc finger family protein</fullName>
    </submittedName>
</protein>
<sequence length="459" mass="50008">MALSPDAASSKAAKGLQSINKWPTTGSNDVAVWGECQGSGSKPYQTQVDLSGPAFKCSCPSRKFPCKHGLALMLLRAAAQVPEGGESPEWVNAWLGGRQDKAEKKEAKAAAIAAAPPADPEVLAKQQAKRDDKRWDKVAAGMQELSLWMQDMVRTGLANQSSDAQARQHWNTMAARMVDAQATGMSARIKEAWDVVDSHPNWARDLLVQLGHWQLLVDAVERRESLSPEVKADVMAALGWPMDKVEVQALGETISDDWLVVGLRMLEREGRLVERRVWLQGLQTGRMALVLDYSQGGRGFETALVPGSTYRSRLSFYPGNAPLRAIAASGAQALAPADAAPLTPAVLAQPLQRLSQRIAANPLQSVQPLWCTQAHLLFADGQWLVAWPQGKESHAPVPAVIADEQAWHLLALTGGAPMALFGEWEPGPQLGRWRLLSAWQTDESGQVLRKLWQNQGEVL</sequence>
<keyword evidence="1" id="KW-0863">Zinc-finger</keyword>
<name>A0A843B8Z9_9BURK</name>
<accession>A0A843B8Z9</accession>
<evidence type="ECO:0000256" key="2">
    <source>
        <dbReference type="SAM" id="MobiDB-lite"/>
    </source>
</evidence>
<comment type="caution">
    <text evidence="4">The sequence shown here is derived from an EMBL/GenBank/DDBJ whole genome shotgun (WGS) entry which is preliminary data.</text>
</comment>
<keyword evidence="1" id="KW-0862">Zinc</keyword>
<dbReference type="EMBL" id="JABBCQ020000016">
    <property type="protein sequence ID" value="MBI1626135.1"/>
    <property type="molecule type" value="Genomic_DNA"/>
</dbReference>
<organism evidence="4 5">
    <name type="scientific">Comamonas suwonensis</name>
    <dbReference type="NCBI Taxonomy" id="2606214"/>
    <lineage>
        <taxon>Bacteria</taxon>
        <taxon>Pseudomonadati</taxon>
        <taxon>Pseudomonadota</taxon>
        <taxon>Betaproteobacteria</taxon>
        <taxon>Burkholderiales</taxon>
        <taxon>Comamonadaceae</taxon>
        <taxon>Comamonas</taxon>
    </lineage>
</organism>